<dbReference type="InterPro" id="IPR050093">
    <property type="entry name" value="ABC_SmlMolc_Importer"/>
</dbReference>
<evidence type="ECO:0000313" key="8">
    <source>
        <dbReference type="Proteomes" id="UP000246077"/>
    </source>
</evidence>
<dbReference type="Pfam" id="PF00005">
    <property type="entry name" value="ABC_tran"/>
    <property type="match status" value="1"/>
</dbReference>
<keyword evidence="4" id="KW-1278">Translocase</keyword>
<evidence type="ECO:0000313" key="7">
    <source>
        <dbReference type="EMBL" id="PWR20495.1"/>
    </source>
</evidence>
<evidence type="ECO:0000256" key="5">
    <source>
        <dbReference type="ARBA" id="ARBA00023032"/>
    </source>
</evidence>
<dbReference type="InterPro" id="IPR027417">
    <property type="entry name" value="P-loop_NTPase"/>
</dbReference>
<dbReference type="Gene3D" id="3.40.50.300">
    <property type="entry name" value="P-loop containing nucleotide triphosphate hydrolases"/>
    <property type="match status" value="1"/>
</dbReference>
<dbReference type="InterPro" id="IPR003593">
    <property type="entry name" value="AAA+_ATPase"/>
</dbReference>
<evidence type="ECO:0000256" key="4">
    <source>
        <dbReference type="ARBA" id="ARBA00022967"/>
    </source>
</evidence>
<dbReference type="PANTHER" id="PTHR42781:SF4">
    <property type="entry name" value="SPERMIDINE_PUTRESCINE IMPORT ATP-BINDING PROTEIN POTA"/>
    <property type="match status" value="1"/>
</dbReference>
<dbReference type="SUPFAM" id="SSF52540">
    <property type="entry name" value="P-loop containing nucleoside triphosphate hydrolases"/>
    <property type="match status" value="1"/>
</dbReference>
<dbReference type="OrthoDB" id="9802264at2"/>
<dbReference type="NCBIfam" id="TIGR00968">
    <property type="entry name" value="3a0106s01"/>
    <property type="match status" value="1"/>
</dbReference>
<dbReference type="PROSITE" id="PS50893">
    <property type="entry name" value="ABC_TRANSPORTER_2"/>
    <property type="match status" value="1"/>
</dbReference>
<protein>
    <submittedName>
        <fullName evidence="7">Sulfate ABC transporter ATP-binding protein</fullName>
    </submittedName>
</protein>
<gene>
    <name evidence="7" type="ORF">DKG75_10835</name>
</gene>
<dbReference type="InterPro" id="IPR003439">
    <property type="entry name" value="ABC_transporter-like_ATP-bd"/>
</dbReference>
<dbReference type="GO" id="GO:0005524">
    <property type="term" value="F:ATP binding"/>
    <property type="evidence" value="ECO:0007669"/>
    <property type="project" value="UniProtKB-KW"/>
</dbReference>
<dbReference type="InterPro" id="IPR008995">
    <property type="entry name" value="Mo/tungstate-bd_C_term_dom"/>
</dbReference>
<dbReference type="SMART" id="SM00382">
    <property type="entry name" value="AAA"/>
    <property type="match status" value="1"/>
</dbReference>
<organism evidence="7 8">
    <name type="scientific">Zavarzinia compransoris</name>
    <dbReference type="NCBI Taxonomy" id="1264899"/>
    <lineage>
        <taxon>Bacteria</taxon>
        <taxon>Pseudomonadati</taxon>
        <taxon>Pseudomonadota</taxon>
        <taxon>Alphaproteobacteria</taxon>
        <taxon>Rhodospirillales</taxon>
        <taxon>Zavarziniaceae</taxon>
        <taxon>Zavarzinia</taxon>
    </lineage>
</organism>
<dbReference type="Proteomes" id="UP000246077">
    <property type="component" value="Unassembled WGS sequence"/>
</dbReference>
<dbReference type="GO" id="GO:0016887">
    <property type="term" value="F:ATP hydrolysis activity"/>
    <property type="evidence" value="ECO:0007669"/>
    <property type="project" value="InterPro"/>
</dbReference>
<dbReference type="FunFam" id="3.40.50.300:FF:000227">
    <property type="entry name" value="Sulfate/thiosulfate import ATP-binding protein CysA"/>
    <property type="match status" value="1"/>
</dbReference>
<evidence type="ECO:0000256" key="3">
    <source>
        <dbReference type="ARBA" id="ARBA00022840"/>
    </source>
</evidence>
<dbReference type="InterPro" id="IPR017871">
    <property type="entry name" value="ABC_transporter-like_CS"/>
</dbReference>
<comment type="caution">
    <text evidence="7">The sequence shown here is derived from an EMBL/GenBank/DDBJ whole genome shotgun (WGS) entry which is preliminary data.</text>
</comment>
<feature type="domain" description="ABC transporter" evidence="6">
    <location>
        <begin position="3"/>
        <end position="237"/>
    </location>
</feature>
<sequence length="354" mass="38664">MGIEVSSVTKRFKDFTALDDVSLNVQQGEFLALLGPSGSGKTTLLRIIAGLEFPNAGRILFQGQDVSDRSVRERHVGFVFQHYALFKHMTVARNIAFGLSVRPARRRPARAEIEKRVDSLLHLVQLGGLGGRYPSQLSGGQRQRVALARALAIEPRVLLLDEPFGALDAKVRKELRRWLRKLHDDMGITTVFVTHDQEEALEIADRVVVMNKGLIEQVGPAQEVYDAPATPFVYDFLGNTNRLPAAVRGGVANVVGLLVPAPDVPDGAGVAFVRPHEFELRPSGAHGGIEGTIAHVFASGPILRIEVNVPAVELAIGLQIEVEAMRQVLDGIILERGARVALAPRNIKVFKKQD</sequence>
<evidence type="ECO:0000259" key="6">
    <source>
        <dbReference type="PROSITE" id="PS50893"/>
    </source>
</evidence>
<name>A0A317E640_9PROT</name>
<evidence type="ECO:0000256" key="2">
    <source>
        <dbReference type="ARBA" id="ARBA00022741"/>
    </source>
</evidence>
<dbReference type="GO" id="GO:0015419">
    <property type="term" value="F:ABC-type sulfate transporter activity"/>
    <property type="evidence" value="ECO:0007669"/>
    <property type="project" value="InterPro"/>
</dbReference>
<keyword evidence="5" id="KW-0764">Sulfate transport</keyword>
<dbReference type="GO" id="GO:0043190">
    <property type="term" value="C:ATP-binding cassette (ABC) transporter complex"/>
    <property type="evidence" value="ECO:0007669"/>
    <property type="project" value="InterPro"/>
</dbReference>
<keyword evidence="8" id="KW-1185">Reference proteome</keyword>
<accession>A0A317E640</accession>
<evidence type="ECO:0000256" key="1">
    <source>
        <dbReference type="ARBA" id="ARBA00022448"/>
    </source>
</evidence>
<dbReference type="EMBL" id="QGLF01000003">
    <property type="protein sequence ID" value="PWR20495.1"/>
    <property type="molecule type" value="Genomic_DNA"/>
</dbReference>
<dbReference type="RefSeq" id="WP_109921139.1">
    <property type="nucleotide sequence ID" value="NZ_QGLF01000003.1"/>
</dbReference>
<reference evidence="8" key="1">
    <citation type="submission" date="2018-05" db="EMBL/GenBank/DDBJ databases">
        <title>Zavarzinia sp. HR-AS.</title>
        <authorList>
            <person name="Lee Y."/>
            <person name="Jeon C.O."/>
        </authorList>
    </citation>
    <scope>NUCLEOTIDE SEQUENCE [LARGE SCALE GENOMIC DNA]</scope>
    <source>
        <strain evidence="8">DSM 1231</strain>
    </source>
</reference>
<dbReference type="InterPro" id="IPR005666">
    <property type="entry name" value="Sulph_transpt1"/>
</dbReference>
<dbReference type="PROSITE" id="PS00211">
    <property type="entry name" value="ABC_TRANSPORTER_1"/>
    <property type="match status" value="1"/>
</dbReference>
<dbReference type="CDD" id="cd03296">
    <property type="entry name" value="ABC_CysA_sulfate_importer"/>
    <property type="match status" value="1"/>
</dbReference>
<dbReference type="PANTHER" id="PTHR42781">
    <property type="entry name" value="SPERMIDINE/PUTRESCINE IMPORT ATP-BINDING PROTEIN POTA"/>
    <property type="match status" value="1"/>
</dbReference>
<keyword evidence="3 7" id="KW-0067">ATP-binding</keyword>
<keyword evidence="2" id="KW-0547">Nucleotide-binding</keyword>
<proteinExistence type="predicted"/>
<keyword evidence="1" id="KW-0813">Transport</keyword>
<dbReference type="SUPFAM" id="SSF50331">
    <property type="entry name" value="MOP-like"/>
    <property type="match status" value="1"/>
</dbReference>
<dbReference type="AlphaFoldDB" id="A0A317E640"/>